<organism evidence="2">
    <name type="scientific">mine drainage metagenome</name>
    <dbReference type="NCBI Taxonomy" id="410659"/>
    <lineage>
        <taxon>unclassified sequences</taxon>
        <taxon>metagenomes</taxon>
        <taxon>ecological metagenomes</taxon>
    </lineage>
</organism>
<dbReference type="InterPro" id="IPR025510">
    <property type="entry name" value="DUF4397"/>
</dbReference>
<feature type="domain" description="DUF4397" evidence="1">
    <location>
        <begin position="42"/>
        <end position="170"/>
    </location>
</feature>
<gene>
    <name evidence="2" type="ORF">GALL_54690</name>
</gene>
<dbReference type="Pfam" id="PF14344">
    <property type="entry name" value="DUF4397"/>
    <property type="match status" value="1"/>
</dbReference>
<dbReference type="EMBL" id="MLJW01000015">
    <property type="protein sequence ID" value="OIR13085.1"/>
    <property type="molecule type" value="Genomic_DNA"/>
</dbReference>
<evidence type="ECO:0000313" key="2">
    <source>
        <dbReference type="EMBL" id="OIR13085.1"/>
    </source>
</evidence>
<evidence type="ECO:0000259" key="1">
    <source>
        <dbReference type="Pfam" id="PF14344"/>
    </source>
</evidence>
<sequence>MKKIIFYIFFAAALVGIYSSCSKSNDYIAPYTTVDPNSITTSYLKFVHASPNFATIFGVPDAFNVIVNGTKINSPFLSFAGTSLAPVLTTAYGYVSVPSGALQIKLSTNGTTTGDSLAFKIYSKTVNPGQFYTFLLTDSALTGNPKKEMFIRDSTPVAYPGYYNLRFINAVGNDSATISTGTTTVDIFSYARNATLWTKIGVDSVTTFQLLGTNNFVADTLYVTRTPASGSPILSGRVVLAKLAISPLSRNYTIYYKGDGTQTTGTKARALAYYVNQ</sequence>
<name>A0A1J5T9X0_9ZZZZ</name>
<reference evidence="2" key="1">
    <citation type="submission" date="2016-10" db="EMBL/GenBank/DDBJ databases">
        <title>Sequence of Gallionella enrichment culture.</title>
        <authorList>
            <person name="Poehlein A."/>
            <person name="Muehling M."/>
            <person name="Daniel R."/>
        </authorList>
    </citation>
    <scope>NUCLEOTIDE SEQUENCE</scope>
</reference>
<comment type="caution">
    <text evidence="2">The sequence shown here is derived from an EMBL/GenBank/DDBJ whole genome shotgun (WGS) entry which is preliminary data.</text>
</comment>
<protein>
    <recommendedName>
        <fullName evidence="1">DUF4397 domain-containing protein</fullName>
    </recommendedName>
</protein>
<proteinExistence type="predicted"/>
<dbReference type="AlphaFoldDB" id="A0A1J5T9X0"/>
<accession>A0A1J5T9X0</accession>